<keyword evidence="1" id="KW-0812">Transmembrane</keyword>
<organismHost>
    <name type="scientific">Emiliania huxleyi</name>
    <name type="common">Coccolithophore</name>
    <name type="synonym">Pontosphaera huxleyi</name>
    <dbReference type="NCBI Taxonomy" id="2903"/>
</organismHost>
<protein>
    <submittedName>
        <fullName evidence="2">Putative membrane protein</fullName>
    </submittedName>
</protein>
<name>Q4A3B9_EHV8U</name>
<evidence type="ECO:0000313" key="3">
    <source>
        <dbReference type="Proteomes" id="UP000000863"/>
    </source>
</evidence>
<dbReference type="KEGG" id="vg:3654654"/>
<dbReference type="GeneID" id="3654654"/>
<keyword evidence="3" id="KW-1185">Reference proteome</keyword>
<proteinExistence type="predicted"/>
<evidence type="ECO:0000313" key="2">
    <source>
        <dbReference type="EMBL" id="CAI65425.1"/>
    </source>
</evidence>
<sequence>MFNVTQLALSIIFFENNNYSMQFLSEQIDNNTFESTEVYKMNPKQAKYIQNYFTLEDTYSYNNFEYGIEFFAWFVMACVVIVYLVHEVYDIQSRDNNVMV</sequence>
<keyword evidence="1" id="KW-0472">Membrane</keyword>
<evidence type="ECO:0000256" key="1">
    <source>
        <dbReference type="SAM" id="Phobius"/>
    </source>
</evidence>
<keyword evidence="1" id="KW-1133">Transmembrane helix</keyword>
<reference evidence="2 3" key="1">
    <citation type="journal article" date="2005" name="Science">
        <title>Complete genome sequence and lytic phase transcription profile of a Coccolithovirus.</title>
        <authorList>
            <person name="Wilson W.H."/>
            <person name="Schroeder D.C."/>
            <person name="Allen M.J."/>
            <person name="Holden M.T.G."/>
            <person name="Parkhill J."/>
            <person name="Barrell B.G."/>
            <person name="Churcher C."/>
            <person name="Hamlin N."/>
            <person name="Mungall K."/>
            <person name="Norbertczak H."/>
            <person name="Quail M.A."/>
            <person name="Price C."/>
            <person name="Rabbinowitsch E."/>
            <person name="Walker D."/>
            <person name="Craigon M."/>
            <person name="Roy D."/>
            <person name="Ghazal P."/>
        </authorList>
    </citation>
    <scope>NUCLEOTIDE SEQUENCE [LARGE SCALE GENOMIC DNA]</scope>
    <source>
        <strain evidence="3">Isolate United Kingdom/English Channel/1999</strain>
    </source>
</reference>
<dbReference type="Proteomes" id="UP000000863">
    <property type="component" value="Segment"/>
</dbReference>
<accession>Q4A3B9</accession>
<organism evidence="2 3">
    <name type="scientific">Emiliania huxleyi virus 86 (isolate United Kingdom/English Channel/1999)</name>
    <name type="common">EhV-86</name>
    <dbReference type="NCBI Taxonomy" id="654925"/>
    <lineage>
        <taxon>Viruses</taxon>
        <taxon>Varidnaviria</taxon>
        <taxon>Bamfordvirae</taxon>
        <taxon>Nucleocytoviricota</taxon>
        <taxon>Megaviricetes</taxon>
        <taxon>Algavirales</taxon>
        <taxon>Phycodnaviridae</taxon>
        <taxon>Coccolithovirus</taxon>
        <taxon>Coccolithovirus huxleyi</taxon>
        <taxon>Emiliania huxleyi virus 86</taxon>
    </lineage>
</organism>
<dbReference type="EMBL" id="AJ890364">
    <property type="protein sequence ID" value="CAI65425.1"/>
    <property type="molecule type" value="Genomic_DNA"/>
</dbReference>
<gene>
    <name evidence="2" type="ORF">EhV002</name>
</gene>
<dbReference type="RefSeq" id="YP_293756.1">
    <property type="nucleotide sequence ID" value="NC_007346.1"/>
</dbReference>
<feature type="transmembrane region" description="Helical" evidence="1">
    <location>
        <begin position="70"/>
        <end position="89"/>
    </location>
</feature>